<evidence type="ECO:0000313" key="6">
    <source>
        <dbReference type="Proteomes" id="UP000540506"/>
    </source>
</evidence>
<dbReference type="InterPro" id="IPR051011">
    <property type="entry name" value="Metal_resp_trans_reg"/>
</dbReference>
<evidence type="ECO:0000313" key="5">
    <source>
        <dbReference type="EMBL" id="MBB4926434.1"/>
    </source>
</evidence>
<dbReference type="RefSeq" id="WP_184939656.1">
    <property type="nucleotide sequence ID" value="NZ_JACHJV010000001.1"/>
</dbReference>
<dbReference type="Gene3D" id="1.10.10.10">
    <property type="entry name" value="Winged helix-like DNA-binding domain superfamily/Winged helix DNA-binding domain"/>
    <property type="match status" value="1"/>
</dbReference>
<keyword evidence="2 5" id="KW-0238">DNA-binding</keyword>
<dbReference type="GO" id="GO:0003700">
    <property type="term" value="F:DNA-binding transcription factor activity"/>
    <property type="evidence" value="ECO:0007669"/>
    <property type="project" value="InterPro"/>
</dbReference>
<name>A0A7W7R705_KITKI</name>
<keyword evidence="6" id="KW-1185">Reference proteome</keyword>
<organism evidence="5 6">
    <name type="scientific">Kitasatospora kifunensis</name>
    <name type="common">Streptomyces kifunensis</name>
    <dbReference type="NCBI Taxonomy" id="58351"/>
    <lineage>
        <taxon>Bacteria</taxon>
        <taxon>Bacillati</taxon>
        <taxon>Actinomycetota</taxon>
        <taxon>Actinomycetes</taxon>
        <taxon>Kitasatosporales</taxon>
        <taxon>Streptomycetaceae</taxon>
        <taxon>Kitasatospora</taxon>
    </lineage>
</organism>
<dbReference type="SMART" id="SM00418">
    <property type="entry name" value="HTH_ARSR"/>
    <property type="match status" value="1"/>
</dbReference>
<comment type="caution">
    <text evidence="5">The sequence shown here is derived from an EMBL/GenBank/DDBJ whole genome shotgun (WGS) entry which is preliminary data.</text>
</comment>
<evidence type="ECO:0000256" key="3">
    <source>
        <dbReference type="ARBA" id="ARBA00023163"/>
    </source>
</evidence>
<feature type="domain" description="HTH arsR-type" evidence="4">
    <location>
        <begin position="242"/>
        <end position="331"/>
    </location>
</feature>
<dbReference type="EMBL" id="JACHJV010000001">
    <property type="protein sequence ID" value="MBB4926434.1"/>
    <property type="molecule type" value="Genomic_DNA"/>
</dbReference>
<dbReference type="Pfam" id="PF01022">
    <property type="entry name" value="HTH_5"/>
    <property type="match status" value="1"/>
</dbReference>
<dbReference type="InterPro" id="IPR036390">
    <property type="entry name" value="WH_DNA-bd_sf"/>
</dbReference>
<sequence length="331" mass="35736">MLRFEVGTEDLLHSRFALSPAFELCTLLRLLEGLPGRRLPTSWAARLRPAFERLRARTELDAVLTLQNPSFGANFIALPPTGLAQSWADDLASIRRTPPATARADIARCLAARPTTDPAVRATLAAEDVVDRIATALDQAWHALLAPDWPQLRAICERDVVHRAGLLGRHGWAAALDGLHPRLSWHEGGIELAGRTTDLVVPLAGEGLLLVPSVFVYPETAAHTDDPWPKAIVYPARGIAALWEEPPEAAPEALAELLGRSRARLLAALDQPAGTTQLARSLAMTTGAVGDHLAVLRRAGLLHRARDGRTVLYYRTPLAEALLGGTTAENS</sequence>
<dbReference type="InterPro" id="IPR036388">
    <property type="entry name" value="WH-like_DNA-bd_sf"/>
</dbReference>
<dbReference type="Proteomes" id="UP000540506">
    <property type="component" value="Unassembled WGS sequence"/>
</dbReference>
<dbReference type="InterPro" id="IPR001845">
    <property type="entry name" value="HTH_ArsR_DNA-bd_dom"/>
</dbReference>
<dbReference type="PANTHER" id="PTHR43132:SF6">
    <property type="entry name" value="HTH-TYPE TRANSCRIPTIONAL REPRESSOR CZRA"/>
    <property type="match status" value="1"/>
</dbReference>
<gene>
    <name evidence="5" type="ORF">FHR34_005427</name>
</gene>
<proteinExistence type="predicted"/>
<dbReference type="Pfam" id="PF19361">
    <property type="entry name" value="DUF5937"/>
    <property type="match status" value="1"/>
</dbReference>
<dbReference type="CDD" id="cd00090">
    <property type="entry name" value="HTH_ARSR"/>
    <property type="match status" value="1"/>
</dbReference>
<dbReference type="PROSITE" id="PS50987">
    <property type="entry name" value="HTH_ARSR_2"/>
    <property type="match status" value="1"/>
</dbReference>
<dbReference type="SUPFAM" id="SSF46785">
    <property type="entry name" value="Winged helix' DNA-binding domain"/>
    <property type="match status" value="1"/>
</dbReference>
<dbReference type="InterPro" id="IPR011991">
    <property type="entry name" value="ArsR-like_HTH"/>
</dbReference>
<evidence type="ECO:0000259" key="4">
    <source>
        <dbReference type="PROSITE" id="PS50987"/>
    </source>
</evidence>
<accession>A0A7W7R705</accession>
<dbReference type="InterPro" id="IPR045981">
    <property type="entry name" value="DUF5937"/>
</dbReference>
<evidence type="ECO:0000256" key="2">
    <source>
        <dbReference type="ARBA" id="ARBA00023125"/>
    </source>
</evidence>
<keyword evidence="3" id="KW-0804">Transcription</keyword>
<dbReference type="GO" id="GO:0003677">
    <property type="term" value="F:DNA binding"/>
    <property type="evidence" value="ECO:0007669"/>
    <property type="project" value="UniProtKB-KW"/>
</dbReference>
<evidence type="ECO:0000256" key="1">
    <source>
        <dbReference type="ARBA" id="ARBA00023015"/>
    </source>
</evidence>
<protein>
    <submittedName>
        <fullName evidence="5">DNA-binding transcriptional ArsR family regulator</fullName>
    </submittedName>
</protein>
<dbReference type="AlphaFoldDB" id="A0A7W7R705"/>
<keyword evidence="1" id="KW-0805">Transcription regulation</keyword>
<reference evidence="5 6" key="1">
    <citation type="submission" date="2020-08" db="EMBL/GenBank/DDBJ databases">
        <title>Sequencing the genomes of 1000 actinobacteria strains.</title>
        <authorList>
            <person name="Klenk H.-P."/>
        </authorList>
    </citation>
    <scope>NUCLEOTIDE SEQUENCE [LARGE SCALE GENOMIC DNA]</scope>
    <source>
        <strain evidence="5 6">DSM 41654</strain>
    </source>
</reference>
<dbReference type="PANTHER" id="PTHR43132">
    <property type="entry name" value="ARSENICAL RESISTANCE OPERON REPRESSOR ARSR-RELATED"/>
    <property type="match status" value="1"/>
</dbReference>